<protein>
    <submittedName>
        <fullName evidence="1">Uncharacterized protein</fullName>
    </submittedName>
</protein>
<name>A0A844GAL4_9NEIS</name>
<dbReference type="EMBL" id="WLYX01000001">
    <property type="protein sequence ID" value="MTD33443.1"/>
    <property type="molecule type" value="Genomic_DNA"/>
</dbReference>
<evidence type="ECO:0000313" key="2">
    <source>
        <dbReference type="Proteomes" id="UP000446658"/>
    </source>
</evidence>
<keyword evidence="2" id="KW-1185">Reference proteome</keyword>
<proteinExistence type="predicted"/>
<sequence length="92" mass="10340">MLARHLNRAGFTFTDDKGGIHFWVLTEPFKRELCKGFNHTAAARSLIKAGWMLAGDIDGNKQRNTRKKRIKAMDSATVNVYVMTNAALEGEE</sequence>
<evidence type="ECO:0000313" key="1">
    <source>
        <dbReference type="EMBL" id="MTD33443.1"/>
    </source>
</evidence>
<accession>A0A844GAL4</accession>
<comment type="caution">
    <text evidence="1">The sequence shown here is derived from an EMBL/GenBank/DDBJ whole genome shotgun (WGS) entry which is preliminary data.</text>
</comment>
<organism evidence="1 2">
    <name type="scientific">Paludibacterium denitrificans</name>
    <dbReference type="NCBI Taxonomy" id="2675226"/>
    <lineage>
        <taxon>Bacteria</taxon>
        <taxon>Pseudomonadati</taxon>
        <taxon>Pseudomonadota</taxon>
        <taxon>Betaproteobacteria</taxon>
        <taxon>Neisseriales</taxon>
        <taxon>Chromobacteriaceae</taxon>
        <taxon>Paludibacterium</taxon>
    </lineage>
</organism>
<dbReference type="AlphaFoldDB" id="A0A844GAL4"/>
<dbReference type="RefSeq" id="WP_230370372.1">
    <property type="nucleotide sequence ID" value="NZ_WLYX01000001.1"/>
</dbReference>
<dbReference type="Proteomes" id="UP000446658">
    <property type="component" value="Unassembled WGS sequence"/>
</dbReference>
<reference evidence="1 2" key="1">
    <citation type="submission" date="2019-11" db="EMBL/GenBank/DDBJ databases">
        <title>Draft genome sequence of Paludibacterium sp. dN18-1.</title>
        <authorList>
            <person name="Im W.-T."/>
        </authorList>
    </citation>
    <scope>NUCLEOTIDE SEQUENCE [LARGE SCALE GENOMIC DNA]</scope>
    <source>
        <strain evidence="2">dN 18-1</strain>
    </source>
</reference>
<gene>
    <name evidence="1" type="ORF">GKE73_11000</name>
</gene>